<name>A0A3N4KYG1_9PEZI</name>
<reference evidence="1 2" key="1">
    <citation type="journal article" date="2018" name="Nat. Ecol. Evol.">
        <title>Pezizomycetes genomes reveal the molecular basis of ectomycorrhizal truffle lifestyle.</title>
        <authorList>
            <person name="Murat C."/>
            <person name="Payen T."/>
            <person name="Noel B."/>
            <person name="Kuo A."/>
            <person name="Morin E."/>
            <person name="Chen J."/>
            <person name="Kohler A."/>
            <person name="Krizsan K."/>
            <person name="Balestrini R."/>
            <person name="Da Silva C."/>
            <person name="Montanini B."/>
            <person name="Hainaut M."/>
            <person name="Levati E."/>
            <person name="Barry K.W."/>
            <person name="Belfiori B."/>
            <person name="Cichocki N."/>
            <person name="Clum A."/>
            <person name="Dockter R.B."/>
            <person name="Fauchery L."/>
            <person name="Guy J."/>
            <person name="Iotti M."/>
            <person name="Le Tacon F."/>
            <person name="Lindquist E.A."/>
            <person name="Lipzen A."/>
            <person name="Malagnac F."/>
            <person name="Mello A."/>
            <person name="Molinier V."/>
            <person name="Miyauchi S."/>
            <person name="Poulain J."/>
            <person name="Riccioni C."/>
            <person name="Rubini A."/>
            <person name="Sitrit Y."/>
            <person name="Splivallo R."/>
            <person name="Traeger S."/>
            <person name="Wang M."/>
            <person name="Zifcakova L."/>
            <person name="Wipf D."/>
            <person name="Zambonelli A."/>
            <person name="Paolocci F."/>
            <person name="Nowrousian M."/>
            <person name="Ottonello S."/>
            <person name="Baldrian P."/>
            <person name="Spatafora J.W."/>
            <person name="Henrissat B."/>
            <person name="Nagy L.G."/>
            <person name="Aury J.M."/>
            <person name="Wincker P."/>
            <person name="Grigoriev I.V."/>
            <person name="Bonfante P."/>
            <person name="Martin F.M."/>
        </authorList>
    </citation>
    <scope>NUCLEOTIDE SEQUENCE [LARGE SCALE GENOMIC DNA]</scope>
    <source>
        <strain evidence="1 2">CCBAS932</strain>
    </source>
</reference>
<protein>
    <submittedName>
        <fullName evidence="1">Uncharacterized protein</fullName>
    </submittedName>
</protein>
<organism evidence="1 2">
    <name type="scientific">Morchella conica CCBAS932</name>
    <dbReference type="NCBI Taxonomy" id="1392247"/>
    <lineage>
        <taxon>Eukaryota</taxon>
        <taxon>Fungi</taxon>
        <taxon>Dikarya</taxon>
        <taxon>Ascomycota</taxon>
        <taxon>Pezizomycotina</taxon>
        <taxon>Pezizomycetes</taxon>
        <taxon>Pezizales</taxon>
        <taxon>Morchellaceae</taxon>
        <taxon>Morchella</taxon>
    </lineage>
</organism>
<sequence length="56" mass="6596">MFLTLGSPWNFDKYENSSATNQGSVVDRNRIREKAERLEEQQYRIQESRFETAVIG</sequence>
<dbReference type="EMBL" id="ML119118">
    <property type="protein sequence ID" value="RPB14292.1"/>
    <property type="molecule type" value="Genomic_DNA"/>
</dbReference>
<keyword evidence="2" id="KW-1185">Reference proteome</keyword>
<proteinExistence type="predicted"/>
<dbReference type="AlphaFoldDB" id="A0A3N4KYG1"/>
<dbReference type="InParanoid" id="A0A3N4KYG1"/>
<accession>A0A3N4KYG1</accession>
<evidence type="ECO:0000313" key="2">
    <source>
        <dbReference type="Proteomes" id="UP000277580"/>
    </source>
</evidence>
<evidence type="ECO:0000313" key="1">
    <source>
        <dbReference type="EMBL" id="RPB14292.1"/>
    </source>
</evidence>
<gene>
    <name evidence="1" type="ORF">P167DRAFT_534135</name>
</gene>
<dbReference type="Proteomes" id="UP000277580">
    <property type="component" value="Unassembled WGS sequence"/>
</dbReference>